<evidence type="ECO:0000256" key="4">
    <source>
        <dbReference type="SAM" id="Coils"/>
    </source>
</evidence>
<comment type="caution">
    <text evidence="8">The sequence shown here is derived from an EMBL/GenBank/DDBJ whole genome shotgun (WGS) entry which is preliminary data.</text>
</comment>
<sequence length="2537" mass="296658">MSIKDRRKKPISLKKDKLFSDHTSQQTRSSLAKTTSYQSDRESLPTPSMNPNPNQTLLFYQYDSDGFGELTIQEIREFLQNEKGMYLTDEHIQSIMSNVLMQTDRIKINDFMKFCKYIETDQEYLVNKSSLDNSPVYRHEDSLFQQRDQDKPKYLQNYNDRSFIHDSQTEQDIISESVNLTNKENELNVKDINIIHNEKPHMSKVAIEEVMKGIEMKNLPALQQSVLNMIFNKTTEVQKRKIPFEKVIMENSEDPLRPYGKDLTTEDSANISILIDDNIQQLNPRQTYKNLFDHYDEMYRPIDEKETLCGRREVLLMNPNETTSDVWIIDIPQIETNDCPNEDLFGVFCIYDITMDKKLTENYYLDFSMEKRNNNKDINNKTTFCINWRVDYFKKTEHKIKGVLLIYKYAELDPNASKEGYLKEEKKKKTQIIKNQSKRSNYKQFLGIGVTDLGEILIGNNSTFQSKELPIYREDIERKQEFDTFLKSDNNKSKQLNITWRYSMKKILTKEARYENKNHGIIQKEYLIKDASGYILQNSNPEGKGIRMLEDFTSIENYKNFFMDFTNNVYVTTKELNITSISQKDKKKTKFVITCYFRCTDKDLKDPSNILNAFYSRKKDDKSFVTSFCTTVSIGNKIDFYLDEFKVKLPLNLNDQYHFFFLIQDVTFPEEQKKETTLQYFAYRPLFEQGKLIVNGEYKLPVYTYDGTTGYMTSTDKVRDGVGDKMSYLVVDINIHSTIFAGSTSLYELLDKVCSFNLIEDVEEVLSKVHNIPVIQLMHFFPVIMSNLFGMFNNHRIKTVIERKSEEKKDKTEETESTTTSPQKGSIVQTPRGKFSNGKKLEHDVILTYILKVLAALLKEEKAPHNTYRQRNHILTSYIDYYFTNPIDDNDTEGITEQVPIFMKLTNCLLWYFEKILYQKDTTDQRLVVVDVAVEYCWFFFDVIIKSLTLYLEELGIFDSSNRLEKIRQLGENPIFQQFNSDVIELGTTLAQTIRLRLCLSKQETNGLFYLNADFGLFINDLIRIYSHTIGFEAMDSYINALSRCYDSQTTTLFEPVGDPMNANHIEVESVIPSPEKRSKCWLATQILRVDFISVLNSYEYFYEVNIPLLVKPNLFESVGELRSLLNERHYFASSIETSFIKLLSRSNEISKYALVILLKRIILCDLDVRFENKKERIAEYFMPFVFDFIDNFERITDIWSTKNLKTFETQDLYLCLIWILKNVNREVLKRYISLEVVSKIMNFIELLVSAKEILSFMPGEICKNDSDKKKYRNVNGMYLGIRKQLVNEYIQNFQVAESEKLRLNSMFEENSKEERSIVKQRPKANEKNTQDLLLFGPSPGLGSAEAYTKRNKKLGKIFGNDVQEAPIERDETRDHIIYDDMLLVILDVVDCLFEELFERKDVDEMNKINRFISDKMFVQPPPAQYIKRFFQFIRKLVRTYGDYLFKENLDFSYKLLRGIINYCNYPDPDIRTNATSVFYLFVRTNYEILGSTQCMRIHTVAALATIGTKEGEDNSLIERALNTLEQWARDDFSQEKFHGQKEESMKQKESVDVIDINAFENYRNKVVQRRLKLLEMIDEDQNGGDRKWRTKERVVRQLINLWKEDPVNEVNESAQTLLNKYEKNVKVETTISGLKLKTNNYLRGVLETIRDCVAFTGEHQMKQEEYKQKAKELCKELDEHQKQFEEYIKELKEVGSSISISGDTLKEIINKTKELVEARINIEQEQIEVEKEHENKMKEFENELKKSSESLSKLYNDACDNLATKDDNVMVLLSSQQKLQQTIGKLNAITEMAKRSHNEFLKKENEVMSISSWNVVFKSWNNILPMGIGVLKSATELQDIINGFEKQVLDENEQMDVELSASEEIVKVYAWEVAVSDVTEFVVGTHQIEDIISMAGKLNQRFRSINSSYGIIQEYYGDNYKKEKSFRMFIELGKKILPPPQLRTKLLGQMRLLNKESQKEKEYEDKRKEYALCFNVTVQLLQFQNDEPTTQLIEISQVIKNIENEKIPSYNKYVNQEDIQKIQEYCEKHPKFIILLPSKNEAAQEIQQSGMKDDEQNNKKFGEELKLLRDHVQSFLRDLSDLEILKKSSEKAIDLITERKLEIAQKYIDCPQIHIPWFKMIANEHEKRGNYVEAGIAIVHIIHFIYCTIKDDIHPLNVEYLKEITNDFLDYKQPSFQSSSTTLNTDTLVEEVKHGVQLFKTAHVYSFAIALYNFIIPYFISNKNYAELALAHEEVNTLYNGITEPFIWYYYCVGFYGEKAFEKDHKKQYIYRSSLRLKEFGNEIKEMRKKDLNGIGISPDWKTNIEGIDIDKCTTPFYTVVNVYPFKDGRKQNNFNVNFTGVGVFVSEQTCKTDKKHPGLEDTQKVRTIYKTKHNIPSVLEREEVQSVIQKVMSPIECCIDDVDNKLEDLSTSIEDFKNKDTNIMSLQPKLKGILVAEVNGGIGAICDTFLKQPNIQKYDVDYVLNLYSLLQRTLFTCKRGLTIHKSNMKQEHAGIQSVFDRGYLSTSKIIRDVKADVLEYARSKGVNENDLVQFN</sequence>
<feature type="domain" description="C2 DOCK-type" evidence="6">
    <location>
        <begin position="566"/>
        <end position="747"/>
    </location>
</feature>
<gene>
    <name evidence="8" type="ORF">CL6EHI_151250</name>
</gene>
<dbReference type="Gene3D" id="1.25.40.410">
    <property type="match status" value="1"/>
</dbReference>
<dbReference type="Gene3D" id="1.20.58.740">
    <property type="match status" value="1"/>
</dbReference>
<dbReference type="PROSITE" id="PS51650">
    <property type="entry name" value="C2_DOCK"/>
    <property type="match status" value="1"/>
</dbReference>
<dbReference type="VEuPathDB" id="AmoebaDB:EHI7A_126190"/>
<dbReference type="PANTHER" id="PTHR23317">
    <property type="entry name" value="DEDICATOR OF CYTOKINESIS DOCK"/>
    <property type="match status" value="1"/>
</dbReference>
<evidence type="ECO:0008006" key="10">
    <source>
        <dbReference type="Google" id="ProtNLM"/>
    </source>
</evidence>
<reference evidence="8 9" key="1">
    <citation type="submission" date="2016-05" db="EMBL/GenBank/DDBJ databases">
        <title>First whole genome sequencing of Entamoeba histolytica HM1:IMSS-clone-6.</title>
        <authorList>
            <person name="Mukherjee Avik.K."/>
            <person name="Izumyama S."/>
            <person name="Nakada-Tsukui K."/>
            <person name="Nozaki T."/>
        </authorList>
    </citation>
    <scope>NUCLEOTIDE SEQUENCE [LARGE SCALE GENOMIC DNA]</scope>
    <source>
        <strain evidence="8 9">HM1:IMSS clone 6</strain>
    </source>
</reference>
<dbReference type="InterPro" id="IPR026791">
    <property type="entry name" value="DOCK"/>
</dbReference>
<dbReference type="GO" id="GO:0007264">
    <property type="term" value="P:small GTPase-mediated signal transduction"/>
    <property type="evidence" value="ECO:0007669"/>
    <property type="project" value="InterPro"/>
</dbReference>
<dbReference type="InterPro" id="IPR046769">
    <property type="entry name" value="DOCKER_Lobe_A"/>
</dbReference>
<dbReference type="Gene3D" id="2.60.40.150">
    <property type="entry name" value="C2 domain"/>
    <property type="match status" value="1"/>
</dbReference>
<comment type="similarity">
    <text evidence="3">Belongs to the DOCK family.</text>
</comment>
<dbReference type="SUPFAM" id="SSF48371">
    <property type="entry name" value="ARM repeat"/>
    <property type="match status" value="1"/>
</dbReference>
<dbReference type="VEuPathDB" id="AmoebaDB:EHI5A_031940"/>
<feature type="coiled-coil region" evidence="4">
    <location>
        <begin position="1664"/>
        <end position="1758"/>
    </location>
</feature>
<feature type="compositionally biased region" description="Polar residues" evidence="5">
    <location>
        <begin position="21"/>
        <end position="38"/>
    </location>
</feature>
<feature type="compositionally biased region" description="Basic and acidic residues" evidence="5">
    <location>
        <begin position="803"/>
        <end position="814"/>
    </location>
</feature>
<dbReference type="VEuPathDB" id="AmoebaDB:KM1_036790"/>
<dbReference type="Proteomes" id="UP000078387">
    <property type="component" value="Unassembled WGS sequence"/>
</dbReference>
<evidence type="ECO:0000256" key="3">
    <source>
        <dbReference type="PROSITE-ProRule" id="PRU00983"/>
    </source>
</evidence>
<keyword evidence="2" id="KW-0344">Guanine-nucleotide releasing factor</keyword>
<dbReference type="SMR" id="A0A5K1VU98"/>
<dbReference type="Pfam" id="PF20421">
    <property type="entry name" value="DHR-2_Lobe_C"/>
    <property type="match status" value="1"/>
</dbReference>
<organism evidence="8 9">
    <name type="scientific">Entamoeba histolytica</name>
    <dbReference type="NCBI Taxonomy" id="5759"/>
    <lineage>
        <taxon>Eukaryota</taxon>
        <taxon>Amoebozoa</taxon>
        <taxon>Evosea</taxon>
        <taxon>Archamoebae</taxon>
        <taxon>Mastigamoebida</taxon>
        <taxon>Entamoebidae</taxon>
        <taxon>Entamoeba</taxon>
    </lineage>
</organism>
<evidence type="ECO:0000256" key="5">
    <source>
        <dbReference type="SAM" id="MobiDB-lite"/>
    </source>
</evidence>
<dbReference type="InterPro" id="IPR035892">
    <property type="entry name" value="C2_domain_sf"/>
</dbReference>
<feature type="compositionally biased region" description="Basic residues" evidence="5">
    <location>
        <begin position="1"/>
        <end position="12"/>
    </location>
</feature>
<dbReference type="PANTHER" id="PTHR23317:SF76">
    <property type="entry name" value="LD20667P"/>
    <property type="match status" value="1"/>
</dbReference>
<protein>
    <recommendedName>
        <fullName evidence="10">Dedicator of cytokinesis protein</fullName>
    </recommendedName>
</protein>
<dbReference type="InterPro" id="IPR043161">
    <property type="entry name" value="DOCK_C_lobe_A"/>
</dbReference>
<dbReference type="InterPro" id="IPR046773">
    <property type="entry name" value="DOCKER_Lobe_C"/>
</dbReference>
<dbReference type="CDD" id="cd11684">
    <property type="entry name" value="DHR2_DOCK"/>
    <property type="match status" value="1"/>
</dbReference>
<dbReference type="InterPro" id="IPR027357">
    <property type="entry name" value="DOCKER_dom"/>
</dbReference>
<dbReference type="EMBL" id="BDEQ01000001">
    <property type="protein sequence ID" value="GAT91372.1"/>
    <property type="molecule type" value="Genomic_DNA"/>
</dbReference>
<proteinExistence type="inferred from homology"/>
<name>A0A5K1VU98_ENTHI</name>
<dbReference type="VEuPathDB" id="AmoebaDB:EHI8A_064830"/>
<dbReference type="GO" id="GO:0005085">
    <property type="term" value="F:guanyl-nucleotide exchange factor activity"/>
    <property type="evidence" value="ECO:0007669"/>
    <property type="project" value="UniProtKB-KW"/>
</dbReference>
<dbReference type="VEuPathDB" id="AmoebaDB:KM1_036800"/>
<evidence type="ECO:0000256" key="2">
    <source>
        <dbReference type="ARBA" id="ARBA00022658"/>
    </source>
</evidence>
<dbReference type="Pfam" id="PF06920">
    <property type="entry name" value="DHR-2_Lobe_A"/>
    <property type="match status" value="1"/>
</dbReference>
<dbReference type="PROSITE" id="PS51651">
    <property type="entry name" value="DOCKER"/>
    <property type="match status" value="1"/>
</dbReference>
<evidence type="ECO:0000256" key="1">
    <source>
        <dbReference type="ARBA" id="ARBA00022553"/>
    </source>
</evidence>
<evidence type="ECO:0000313" key="8">
    <source>
        <dbReference type="EMBL" id="GAT91372.1"/>
    </source>
</evidence>
<dbReference type="SUPFAM" id="SSF47473">
    <property type="entry name" value="EF-hand"/>
    <property type="match status" value="1"/>
</dbReference>
<keyword evidence="4" id="KW-0175">Coiled coil</keyword>
<feature type="region of interest" description="Disordered" evidence="5">
    <location>
        <begin position="1"/>
        <end position="53"/>
    </location>
</feature>
<evidence type="ECO:0000313" key="9">
    <source>
        <dbReference type="Proteomes" id="UP000078387"/>
    </source>
</evidence>
<dbReference type="CDD" id="cd08679">
    <property type="entry name" value="C2_DOCK180_related"/>
    <property type="match status" value="1"/>
</dbReference>
<feature type="region of interest" description="Disordered" evidence="5">
    <location>
        <begin position="803"/>
        <end position="835"/>
    </location>
</feature>
<dbReference type="InterPro" id="IPR027007">
    <property type="entry name" value="C2_DOCK-type_domain"/>
</dbReference>
<dbReference type="VEuPathDB" id="AmoebaDB:EHI7A_126200"/>
<dbReference type="VEuPathDB" id="AmoebaDB:EHI7A_031920"/>
<dbReference type="InterPro" id="IPR011992">
    <property type="entry name" value="EF-hand-dom_pair"/>
</dbReference>
<dbReference type="InterPro" id="IPR043162">
    <property type="entry name" value="DOCK_C_lobe_C"/>
</dbReference>
<accession>A0A5K1VU98</accession>
<dbReference type="VEuPathDB" id="AmoebaDB:EHI_151250"/>
<dbReference type="Pfam" id="PF14429">
    <property type="entry name" value="DOCK-C2"/>
    <property type="match status" value="1"/>
</dbReference>
<evidence type="ECO:0000259" key="6">
    <source>
        <dbReference type="PROSITE" id="PS51650"/>
    </source>
</evidence>
<dbReference type="Gene3D" id="1.10.238.10">
    <property type="entry name" value="EF-hand"/>
    <property type="match status" value="1"/>
</dbReference>
<evidence type="ECO:0000259" key="7">
    <source>
        <dbReference type="PROSITE" id="PS51651"/>
    </source>
</evidence>
<dbReference type="InterPro" id="IPR016024">
    <property type="entry name" value="ARM-type_fold"/>
</dbReference>
<dbReference type="OMA" id="ERITEIW"/>
<keyword evidence="1" id="KW-0597">Phosphoprotein</keyword>
<feature type="domain" description="DOCKER" evidence="7">
    <location>
        <begin position="2106"/>
        <end position="2521"/>
    </location>
</feature>